<keyword evidence="2" id="KW-1133">Transmembrane helix</keyword>
<evidence type="ECO:0000313" key="4">
    <source>
        <dbReference type="Proteomes" id="UP000309340"/>
    </source>
</evidence>
<feature type="compositionally biased region" description="Acidic residues" evidence="1">
    <location>
        <begin position="90"/>
        <end position="100"/>
    </location>
</feature>
<dbReference type="Pfam" id="PF10775">
    <property type="entry name" value="ATP_sub_h"/>
    <property type="match status" value="1"/>
</dbReference>
<keyword evidence="2" id="KW-0812">Transmembrane</keyword>
<evidence type="ECO:0000256" key="2">
    <source>
        <dbReference type="SAM" id="Phobius"/>
    </source>
</evidence>
<gene>
    <name evidence="3" type="ORF">B0A55_07100</name>
</gene>
<keyword evidence="4" id="KW-1185">Reference proteome</keyword>
<name>A0A4U0X998_9PEZI</name>
<reference evidence="3 4" key="1">
    <citation type="submission" date="2017-03" db="EMBL/GenBank/DDBJ databases">
        <title>Genomes of endolithic fungi from Antarctica.</title>
        <authorList>
            <person name="Coleine C."/>
            <person name="Masonjones S."/>
            <person name="Stajich J.E."/>
        </authorList>
    </citation>
    <scope>NUCLEOTIDE SEQUENCE [LARGE SCALE GENOMIC DNA]</scope>
    <source>
        <strain evidence="3 4">CCFEE 5184</strain>
    </source>
</reference>
<keyword evidence="2" id="KW-0472">Membrane</keyword>
<dbReference type="AlphaFoldDB" id="A0A4U0X998"/>
<feature type="region of interest" description="Disordered" evidence="1">
    <location>
        <begin position="80"/>
        <end position="100"/>
    </location>
</feature>
<evidence type="ECO:0000313" key="3">
    <source>
        <dbReference type="EMBL" id="TKA73192.1"/>
    </source>
</evidence>
<protein>
    <submittedName>
        <fullName evidence="3">Uncharacterized protein</fullName>
    </submittedName>
</protein>
<comment type="caution">
    <text evidence="3">The sequence shown here is derived from an EMBL/GenBank/DDBJ whole genome shotgun (WGS) entry which is preliminary data.</text>
</comment>
<dbReference type="STRING" id="329884.A0A4U0X998"/>
<dbReference type="Proteomes" id="UP000309340">
    <property type="component" value="Unassembled WGS sequence"/>
</dbReference>
<evidence type="ECO:0000256" key="1">
    <source>
        <dbReference type="SAM" id="MobiDB-lite"/>
    </source>
</evidence>
<dbReference type="InterPro" id="IPR019711">
    <property type="entry name" value="ATP_synth_F0_suH"/>
</dbReference>
<feature type="transmembrane region" description="Helical" evidence="2">
    <location>
        <begin position="169"/>
        <end position="190"/>
    </location>
</feature>
<dbReference type="GO" id="GO:0046933">
    <property type="term" value="F:proton-transporting ATP synthase activity, rotational mechanism"/>
    <property type="evidence" value="ECO:0007669"/>
    <property type="project" value="TreeGrafter"/>
</dbReference>
<sequence>MLGQSMRASVCSKCSPIAPDLVQDMYLKELKAYKAPPIKPTDAEGQVQKFSMPKAPASPEEADIANDLKAYEDQVPEVEGQAVAGSASAPEEDWFEDPEDEADVPPGLYHFPLLDFSPLPPPYVAFSAPALLAAPPSTAARMFDDLDVDTDTLDVLDFGGKDEDVNCDLFAVLFFAFLIVAGVVAGVTVVDGETVKEWALAV</sequence>
<proteinExistence type="predicted"/>
<dbReference type="PANTHER" id="PTHR28207">
    <property type="entry name" value="ATP SYNTHASE SUBUNIT H, MITOCHONDRIAL"/>
    <property type="match status" value="1"/>
</dbReference>
<dbReference type="EMBL" id="NAJQ01000274">
    <property type="protein sequence ID" value="TKA73192.1"/>
    <property type="molecule type" value="Genomic_DNA"/>
</dbReference>
<dbReference type="OrthoDB" id="274752at2759"/>
<accession>A0A4U0X998</accession>
<dbReference type="PANTHER" id="PTHR28207:SF1">
    <property type="entry name" value="ATP SYNTHASE SUBUNIT H, MITOCHONDRIAL"/>
    <property type="match status" value="1"/>
</dbReference>
<organism evidence="3 4">
    <name type="scientific">Friedmanniomyces simplex</name>
    <dbReference type="NCBI Taxonomy" id="329884"/>
    <lineage>
        <taxon>Eukaryota</taxon>
        <taxon>Fungi</taxon>
        <taxon>Dikarya</taxon>
        <taxon>Ascomycota</taxon>
        <taxon>Pezizomycotina</taxon>
        <taxon>Dothideomycetes</taxon>
        <taxon>Dothideomycetidae</taxon>
        <taxon>Mycosphaerellales</taxon>
        <taxon>Teratosphaeriaceae</taxon>
        <taxon>Friedmanniomyces</taxon>
    </lineage>
</organism>